<evidence type="ECO:0000313" key="1">
    <source>
        <dbReference type="EMBL" id="CAD8054488.1"/>
    </source>
</evidence>
<dbReference type="OrthoDB" id="282513at2759"/>
<evidence type="ECO:0000313" key="2">
    <source>
        <dbReference type="Proteomes" id="UP000692954"/>
    </source>
</evidence>
<dbReference type="AlphaFoldDB" id="A0A8S1KH95"/>
<dbReference type="Proteomes" id="UP000692954">
    <property type="component" value="Unassembled WGS sequence"/>
</dbReference>
<organism evidence="1 2">
    <name type="scientific">Paramecium sonneborni</name>
    <dbReference type="NCBI Taxonomy" id="65129"/>
    <lineage>
        <taxon>Eukaryota</taxon>
        <taxon>Sar</taxon>
        <taxon>Alveolata</taxon>
        <taxon>Ciliophora</taxon>
        <taxon>Intramacronucleata</taxon>
        <taxon>Oligohymenophorea</taxon>
        <taxon>Peniculida</taxon>
        <taxon>Parameciidae</taxon>
        <taxon>Paramecium</taxon>
    </lineage>
</organism>
<gene>
    <name evidence="1" type="ORF">PSON_ATCC_30995.1.T0080321</name>
</gene>
<sequence>MFLEFFILINIIVGEEIVKEVSSACRCQQILSEKDCNQKCKWNLEKKKCFDRKCTEIEEEEACFSRNCNFIENQCQSLDDCSDILIKYFCNLNSKCIYDDQNLNCRDEINEEIDCSSFKTKKSCQNNIDSNNNYCIWIDNDVEDGYVKQPGNDFGTCKSYPFETCDSANLIFHPIELCERNQFQCIWSNESCQQKDCTLMGNDEQLCKENFSSIREGKKILLCSWNVEKKQCENGFNVSTLREEQCYNEKTLFQLTFDEENKKCTKCPGMGYIIVSSLLFQLIFL</sequence>
<keyword evidence="2" id="KW-1185">Reference proteome</keyword>
<proteinExistence type="predicted"/>
<name>A0A8S1KH95_9CILI</name>
<reference evidence="1" key="1">
    <citation type="submission" date="2021-01" db="EMBL/GenBank/DDBJ databases">
        <authorList>
            <consortium name="Genoscope - CEA"/>
            <person name="William W."/>
        </authorList>
    </citation>
    <scope>NUCLEOTIDE SEQUENCE</scope>
</reference>
<accession>A0A8S1KH95</accession>
<protein>
    <submittedName>
        <fullName evidence="1">Uncharacterized protein</fullName>
    </submittedName>
</protein>
<dbReference type="EMBL" id="CAJJDN010000008">
    <property type="protein sequence ID" value="CAD8054488.1"/>
    <property type="molecule type" value="Genomic_DNA"/>
</dbReference>
<comment type="caution">
    <text evidence="1">The sequence shown here is derived from an EMBL/GenBank/DDBJ whole genome shotgun (WGS) entry which is preliminary data.</text>
</comment>